<comment type="caution">
    <text evidence="10">The sequence shown here is derived from an EMBL/GenBank/DDBJ whole genome shotgun (WGS) entry which is preliminary data.</text>
</comment>
<evidence type="ECO:0000256" key="6">
    <source>
        <dbReference type="ARBA" id="ARBA00023136"/>
    </source>
</evidence>
<feature type="domain" description="Cyclic nucleotide-binding" evidence="9">
    <location>
        <begin position="470"/>
        <end position="566"/>
    </location>
</feature>
<dbReference type="GO" id="GO:0042391">
    <property type="term" value="P:regulation of membrane potential"/>
    <property type="evidence" value="ECO:0007669"/>
    <property type="project" value="TreeGrafter"/>
</dbReference>
<dbReference type="AlphaFoldDB" id="A0AAE0GSY3"/>
<proteinExistence type="predicted"/>
<feature type="compositionally biased region" description="Low complexity" evidence="7">
    <location>
        <begin position="654"/>
        <end position="664"/>
    </location>
</feature>
<feature type="transmembrane region" description="Helical" evidence="8">
    <location>
        <begin position="132"/>
        <end position="151"/>
    </location>
</feature>
<dbReference type="InterPro" id="IPR050818">
    <property type="entry name" value="KCNH_animal-type"/>
</dbReference>
<feature type="transmembrane region" description="Helical" evidence="8">
    <location>
        <begin position="351"/>
        <end position="375"/>
    </location>
</feature>
<feature type="transmembrane region" description="Helical" evidence="8">
    <location>
        <begin position="171"/>
        <end position="188"/>
    </location>
</feature>
<evidence type="ECO:0000256" key="3">
    <source>
        <dbReference type="ARBA" id="ARBA00022692"/>
    </source>
</evidence>
<dbReference type="InterPro" id="IPR018490">
    <property type="entry name" value="cNMP-bd_dom_sf"/>
</dbReference>
<dbReference type="Gene3D" id="1.10.287.70">
    <property type="match status" value="1"/>
</dbReference>
<evidence type="ECO:0000256" key="8">
    <source>
        <dbReference type="SAM" id="Phobius"/>
    </source>
</evidence>
<dbReference type="PANTHER" id="PTHR10217">
    <property type="entry name" value="VOLTAGE AND LIGAND GATED POTASSIUM CHANNEL"/>
    <property type="match status" value="1"/>
</dbReference>
<dbReference type="GO" id="GO:0005249">
    <property type="term" value="F:voltage-gated potassium channel activity"/>
    <property type="evidence" value="ECO:0007669"/>
    <property type="project" value="TreeGrafter"/>
</dbReference>
<comment type="subcellular location">
    <subcellularLocation>
        <location evidence="1">Membrane</location>
        <topology evidence="1">Multi-pass membrane protein</topology>
    </subcellularLocation>
</comment>
<organism evidence="10 11">
    <name type="scientific">Cymbomonas tetramitiformis</name>
    <dbReference type="NCBI Taxonomy" id="36881"/>
    <lineage>
        <taxon>Eukaryota</taxon>
        <taxon>Viridiplantae</taxon>
        <taxon>Chlorophyta</taxon>
        <taxon>Pyramimonadophyceae</taxon>
        <taxon>Pyramimonadales</taxon>
        <taxon>Pyramimonadaceae</taxon>
        <taxon>Cymbomonas</taxon>
    </lineage>
</organism>
<protein>
    <recommendedName>
        <fullName evidence="9">Cyclic nucleotide-binding domain-containing protein</fullName>
    </recommendedName>
</protein>
<dbReference type="SMART" id="SM00100">
    <property type="entry name" value="cNMP"/>
    <property type="match status" value="1"/>
</dbReference>
<dbReference type="PROSITE" id="PS50042">
    <property type="entry name" value="CNMP_BINDING_3"/>
    <property type="match status" value="1"/>
</dbReference>
<dbReference type="EMBL" id="LGRX02002673">
    <property type="protein sequence ID" value="KAK3283702.1"/>
    <property type="molecule type" value="Genomic_DNA"/>
</dbReference>
<dbReference type="SUPFAM" id="SSF81324">
    <property type="entry name" value="Voltage-gated potassium channels"/>
    <property type="match status" value="1"/>
</dbReference>
<dbReference type="SUPFAM" id="SSF51206">
    <property type="entry name" value="cAMP-binding domain-like"/>
    <property type="match status" value="1"/>
</dbReference>
<evidence type="ECO:0000256" key="5">
    <source>
        <dbReference type="ARBA" id="ARBA00023065"/>
    </source>
</evidence>
<dbReference type="Pfam" id="PF00520">
    <property type="entry name" value="Ion_trans"/>
    <property type="match status" value="1"/>
</dbReference>
<dbReference type="InterPro" id="IPR005821">
    <property type="entry name" value="Ion_trans_dom"/>
</dbReference>
<feature type="region of interest" description="Disordered" evidence="7">
    <location>
        <begin position="650"/>
        <end position="670"/>
    </location>
</feature>
<feature type="region of interest" description="Disordered" evidence="7">
    <location>
        <begin position="1"/>
        <end position="42"/>
    </location>
</feature>
<dbReference type="InterPro" id="IPR000595">
    <property type="entry name" value="cNMP-bd_dom"/>
</dbReference>
<evidence type="ECO:0000256" key="4">
    <source>
        <dbReference type="ARBA" id="ARBA00022989"/>
    </source>
</evidence>
<name>A0AAE0GSY3_9CHLO</name>
<evidence type="ECO:0000256" key="2">
    <source>
        <dbReference type="ARBA" id="ARBA00022448"/>
    </source>
</evidence>
<keyword evidence="3 8" id="KW-0812">Transmembrane</keyword>
<keyword evidence="2" id="KW-0813">Transport</keyword>
<keyword evidence="6 8" id="KW-0472">Membrane</keyword>
<evidence type="ECO:0000256" key="7">
    <source>
        <dbReference type="SAM" id="MobiDB-lite"/>
    </source>
</evidence>
<evidence type="ECO:0000313" key="11">
    <source>
        <dbReference type="Proteomes" id="UP001190700"/>
    </source>
</evidence>
<gene>
    <name evidence="10" type="ORF">CYMTET_8615</name>
</gene>
<dbReference type="Gene3D" id="2.60.120.10">
    <property type="entry name" value="Jelly Rolls"/>
    <property type="match status" value="1"/>
</dbReference>
<accession>A0AAE0GSY3</accession>
<dbReference type="GO" id="GO:0005886">
    <property type="term" value="C:plasma membrane"/>
    <property type="evidence" value="ECO:0007669"/>
    <property type="project" value="TreeGrafter"/>
</dbReference>
<dbReference type="Proteomes" id="UP001190700">
    <property type="component" value="Unassembled WGS sequence"/>
</dbReference>
<dbReference type="Pfam" id="PF00027">
    <property type="entry name" value="cNMP_binding"/>
    <property type="match status" value="1"/>
</dbReference>
<dbReference type="CDD" id="cd00038">
    <property type="entry name" value="CAP_ED"/>
    <property type="match status" value="1"/>
</dbReference>
<reference evidence="10 11" key="1">
    <citation type="journal article" date="2015" name="Genome Biol. Evol.">
        <title>Comparative Genomics of a Bacterivorous Green Alga Reveals Evolutionary Causalities and Consequences of Phago-Mixotrophic Mode of Nutrition.</title>
        <authorList>
            <person name="Burns J.A."/>
            <person name="Paasch A."/>
            <person name="Narechania A."/>
            <person name="Kim E."/>
        </authorList>
    </citation>
    <scope>NUCLEOTIDE SEQUENCE [LARGE SCALE GENOMIC DNA]</scope>
    <source>
        <strain evidence="10 11">PLY_AMNH</strain>
    </source>
</reference>
<evidence type="ECO:0000313" key="10">
    <source>
        <dbReference type="EMBL" id="KAK3283702.1"/>
    </source>
</evidence>
<keyword evidence="11" id="KW-1185">Reference proteome</keyword>
<evidence type="ECO:0000259" key="9">
    <source>
        <dbReference type="PROSITE" id="PS50042"/>
    </source>
</evidence>
<keyword evidence="4 8" id="KW-1133">Transmembrane helix</keyword>
<dbReference type="InterPro" id="IPR014710">
    <property type="entry name" value="RmlC-like_jellyroll"/>
</dbReference>
<sequence>MKLEEIPQETPEADRLGVEDENLLPNHTPTSKLYASYHSPDDDDSVLIDPPLKPLRISTELSRVTMDTSKNLLSHGPKTYSMSPRCQDDHKCLDTPETKKLDRRRENQIAAVSGTPPFWDSAKQLINPKCSFMSYWDLNTTVLLVFTAIVTPFEVGFLETNIGPLFVINRYVDLCFFLDIIFAFFLPFTNAKGVVISLKPLIRKRYVKGWFIIDVVSIIPFDIINLTSSSGSVQNLKVLRAVRLMRLAGLLRVLRGMRLFKRWESRISINYALMNLLLLMFGLLFGAHLMACLWAMILNSENADWEKAFKVLSDSPTEWDKYLVCVYWSIGMVTGCEDVTILMLKGYFQRIMYIVAMLLLGIAKAYLIGGVVGALESLNERKAGFYRAMDTLNSFLREQGLDKSTQVVTVDDRELNGMDLCERLRTYYIFKHSQGELSESFNRIIFTCSRYVQTAVAMQLYERELRNISFFEKGSDQLILHLAQNVKTKIFASRETIVHKNTRVNNLYIVERGSLFAKGRVLRPGNTFGEEVFYYKDSSSVYGYTVVSMTESVVQYIERKDLLEALFLYGDGIVQTRLLITQAVVRMWSVVKRAAKHAISSQSMEKGYEVLRTEYRDDILEIPDSPILLAWELNLENSLRQISAAIGDRKSFSHRPSGARPSSSPRRRTPTAIMSEFEVGREADAMRYAMHSYENMVELLHEHKFKNKEFVFLMYTAMKKYLELIAIRADRAQIARDKLTRDGEHLNIVLATDKLFDGKSMIKYHSILYDEQRLNTYTIVRCKAGDLARSGIPLGDAVRLLTGFKRFHEDIGTIGGRVSKSGYIDISVDRYSTLKEKLEGLVRPDNVPQLKLESIPSVPNDSADDVPTTYLTPTAQWHEM</sequence>
<dbReference type="PANTHER" id="PTHR10217:SF435">
    <property type="entry name" value="POTASSIUM VOLTAGE-GATED CHANNEL PROTEIN EAG"/>
    <property type="match status" value="1"/>
</dbReference>
<keyword evidence="5" id="KW-0406">Ion transport</keyword>
<feature type="transmembrane region" description="Helical" evidence="8">
    <location>
        <begin position="326"/>
        <end position="344"/>
    </location>
</feature>
<evidence type="ECO:0000256" key="1">
    <source>
        <dbReference type="ARBA" id="ARBA00004141"/>
    </source>
</evidence>
<feature type="transmembrane region" description="Helical" evidence="8">
    <location>
        <begin position="276"/>
        <end position="297"/>
    </location>
</feature>